<organism evidence="1 2">
    <name type="scientific">Nothobranchius furzeri</name>
    <name type="common">Turquoise killifish</name>
    <dbReference type="NCBI Taxonomy" id="105023"/>
    <lineage>
        <taxon>Eukaryota</taxon>
        <taxon>Metazoa</taxon>
        <taxon>Chordata</taxon>
        <taxon>Craniata</taxon>
        <taxon>Vertebrata</taxon>
        <taxon>Euteleostomi</taxon>
        <taxon>Actinopterygii</taxon>
        <taxon>Neopterygii</taxon>
        <taxon>Teleostei</taxon>
        <taxon>Neoteleostei</taxon>
        <taxon>Acanthomorphata</taxon>
        <taxon>Ovalentaria</taxon>
        <taxon>Atherinomorphae</taxon>
        <taxon>Cyprinodontiformes</taxon>
        <taxon>Nothobranchiidae</taxon>
        <taxon>Nothobranchius</taxon>
    </lineage>
</organism>
<dbReference type="GO" id="GO:0000076">
    <property type="term" value="P:DNA replication checkpoint signaling"/>
    <property type="evidence" value="ECO:0007669"/>
    <property type="project" value="TreeGrafter"/>
</dbReference>
<dbReference type="GO" id="GO:0006281">
    <property type="term" value="P:DNA repair"/>
    <property type="evidence" value="ECO:0007669"/>
    <property type="project" value="TreeGrafter"/>
</dbReference>
<dbReference type="InterPro" id="IPR046938">
    <property type="entry name" value="DNA_clamp_sf"/>
</dbReference>
<dbReference type="PANTHER" id="PTHR15237">
    <property type="entry name" value="DNA REPAIR PROTEIN RAD9"/>
    <property type="match status" value="1"/>
</dbReference>
<dbReference type="Ensembl" id="ENSNFUT00015051491.1">
    <property type="protein sequence ID" value="ENSNFUP00015049361.1"/>
    <property type="gene ID" value="ENSNFUG00015023243.1"/>
</dbReference>
<reference evidence="1" key="2">
    <citation type="submission" date="2025-08" db="UniProtKB">
        <authorList>
            <consortium name="Ensembl"/>
        </authorList>
    </citation>
    <scope>IDENTIFICATION</scope>
</reference>
<dbReference type="Gene3D" id="3.70.10.10">
    <property type="match status" value="1"/>
</dbReference>
<dbReference type="GeneTree" id="ENSGT00390000005767"/>
<dbReference type="AlphaFoldDB" id="A0A8C6PUM1"/>
<name>A0A8C6PUM1_NOTFU</name>
<proteinExistence type="predicted"/>
<dbReference type="InterPro" id="IPR007268">
    <property type="entry name" value="Rad9/Ddc1"/>
</dbReference>
<accession>A0A8C6PUM1</accession>
<dbReference type="GO" id="GO:0030896">
    <property type="term" value="C:checkpoint clamp complex"/>
    <property type="evidence" value="ECO:0007669"/>
    <property type="project" value="InterPro"/>
</dbReference>
<dbReference type="Pfam" id="PF04139">
    <property type="entry name" value="Rad9"/>
    <property type="match status" value="1"/>
</dbReference>
<evidence type="ECO:0000313" key="1">
    <source>
        <dbReference type="Ensembl" id="ENSNFUP00015049361.1"/>
    </source>
</evidence>
<dbReference type="PROSITE" id="PS51257">
    <property type="entry name" value="PROKAR_LIPOPROTEIN"/>
    <property type="match status" value="1"/>
</dbReference>
<dbReference type="SUPFAM" id="SSF55979">
    <property type="entry name" value="DNA clamp"/>
    <property type="match status" value="1"/>
</dbReference>
<sequence>MSRIGDEVWLDPMVKGLALRSVNSAQSAYGCFLFLPVFFQQYSLGSFSEQNRKEIKFIVLPLFRCLSSIEQCHISVNTSPDQVIIQFFCRHDITKTHNLGFQESGALQAVFDAHLCPNVLTAPARFALVITVVDITTFLQHNCIRKLSTL</sequence>
<reference evidence="1" key="1">
    <citation type="submission" date="2014-08" db="EMBL/GenBank/DDBJ databases">
        <authorList>
            <person name="Senf B."/>
            <person name="Petzold A."/>
            <person name="Downie B.R."/>
            <person name="Koch P."/>
            <person name="Platzer M."/>
        </authorList>
    </citation>
    <scope>NUCLEOTIDE SEQUENCE [LARGE SCALE GENOMIC DNA]</scope>
    <source>
        <strain evidence="1">GRZ</strain>
    </source>
</reference>
<dbReference type="PANTHER" id="PTHR15237:SF2">
    <property type="entry name" value="CELL CYCLE CHECKPOINT CONTROL PROTEIN RAD9B"/>
    <property type="match status" value="1"/>
</dbReference>
<keyword evidence="2" id="KW-1185">Reference proteome</keyword>
<dbReference type="GO" id="GO:0071479">
    <property type="term" value="P:cellular response to ionizing radiation"/>
    <property type="evidence" value="ECO:0007669"/>
    <property type="project" value="TreeGrafter"/>
</dbReference>
<reference evidence="1" key="3">
    <citation type="submission" date="2025-09" db="UniProtKB">
        <authorList>
            <consortium name="Ensembl"/>
        </authorList>
    </citation>
    <scope>IDENTIFICATION</scope>
</reference>
<dbReference type="GO" id="GO:0031573">
    <property type="term" value="P:mitotic intra-S DNA damage checkpoint signaling"/>
    <property type="evidence" value="ECO:0007669"/>
    <property type="project" value="TreeGrafter"/>
</dbReference>
<protein>
    <submittedName>
        <fullName evidence="1">Uncharacterized protein</fullName>
    </submittedName>
</protein>
<evidence type="ECO:0000313" key="2">
    <source>
        <dbReference type="Proteomes" id="UP000694548"/>
    </source>
</evidence>
<dbReference type="Proteomes" id="UP000694548">
    <property type="component" value="Chromosome sgr18"/>
</dbReference>